<organism evidence="6 7">
    <name type="scientific">Malassezia psittaci</name>
    <dbReference type="NCBI Taxonomy" id="1821823"/>
    <lineage>
        <taxon>Eukaryota</taxon>
        <taxon>Fungi</taxon>
        <taxon>Dikarya</taxon>
        <taxon>Basidiomycota</taxon>
        <taxon>Ustilaginomycotina</taxon>
        <taxon>Malasseziomycetes</taxon>
        <taxon>Malasseziales</taxon>
        <taxon>Malasseziaceae</taxon>
        <taxon>Malassezia</taxon>
    </lineage>
</organism>
<feature type="compositionally biased region" description="Basic and acidic residues" evidence="4">
    <location>
        <begin position="12"/>
        <end position="24"/>
    </location>
</feature>
<dbReference type="SUPFAM" id="SSF53474">
    <property type="entry name" value="alpha/beta-Hydrolases"/>
    <property type="match status" value="1"/>
</dbReference>
<evidence type="ECO:0000256" key="2">
    <source>
        <dbReference type="ARBA" id="ARBA00047591"/>
    </source>
</evidence>
<evidence type="ECO:0000313" key="7">
    <source>
        <dbReference type="Proteomes" id="UP001214628"/>
    </source>
</evidence>
<evidence type="ECO:0000313" key="6">
    <source>
        <dbReference type="EMBL" id="WFD42221.1"/>
    </source>
</evidence>
<dbReference type="EMBL" id="CP118375">
    <property type="protein sequence ID" value="WFD42221.1"/>
    <property type="molecule type" value="Genomic_DNA"/>
</dbReference>
<evidence type="ECO:0000256" key="4">
    <source>
        <dbReference type="SAM" id="MobiDB-lite"/>
    </source>
</evidence>
<feature type="region of interest" description="Disordered" evidence="4">
    <location>
        <begin position="1"/>
        <end position="43"/>
    </location>
</feature>
<feature type="compositionally biased region" description="Polar residues" evidence="4">
    <location>
        <begin position="1"/>
        <end position="11"/>
    </location>
</feature>
<keyword evidence="1" id="KW-0378">Hydrolase</keyword>
<dbReference type="GO" id="GO:0016787">
    <property type="term" value="F:hydrolase activity"/>
    <property type="evidence" value="ECO:0007669"/>
    <property type="project" value="UniProtKB-KW"/>
</dbReference>
<evidence type="ECO:0000256" key="1">
    <source>
        <dbReference type="ARBA" id="ARBA00022801"/>
    </source>
</evidence>
<dbReference type="Proteomes" id="UP001214628">
    <property type="component" value="Chromosome 1"/>
</dbReference>
<dbReference type="InterPro" id="IPR050300">
    <property type="entry name" value="GDXG_lipolytic_enzyme"/>
</dbReference>
<dbReference type="PANTHER" id="PTHR48081">
    <property type="entry name" value="AB HYDROLASE SUPERFAMILY PROTEIN C4A8.06C"/>
    <property type="match status" value="1"/>
</dbReference>
<proteinExistence type="predicted"/>
<dbReference type="Gene3D" id="3.40.50.1820">
    <property type="entry name" value="alpha/beta hydrolase"/>
    <property type="match status" value="1"/>
</dbReference>
<sequence length="588" mass="66497">MESVISDSPSDNTKHERDNGKQFDDSAFVDLPGDSTHKDPEENHSRTMYDIIFHPTFPKVGTNLRNGASSLTRLPPFHFPKVLPSINFPNQGHGKQSEFDQACPIWAHHPYKAMYTVYFILVTAFVYLPFQALKTIPRSQRGRSSWSWFRSITVIFLRRCITYACQTRVILTKTAPKCDPSLKNSEFVWLEPYDYLMGTPNDEPTASSDIRGELVRAMNIQHVQPAKLCGYWFNAKDCGLNHTTPALQDESVVYYLHGGAYWMGSAHESSPNAGMNRYLLQRLSRCPGKVPKRIFALEYRLANHKEVSDGSYPAALLDAFVGYLYLIRACKFSAKNIVLMGDSSGGNLALALCRYLRDEQVVEMPGSMVLISPWSDVSRSHSGPIQAPNSFSTTILNKNSDLIDPSIMYRNTSNCAFLGNLPASEAYLNPYISPVSLQLDYSGAGLPPHWGFQNFPKRIYIMTGTAELNNEQHLTLAHRLAQGTIRGVPEYVGDRVSAGEPVDQFTWREKYPRSHRFADSNLRKQHSGMWDDCPLEDREVVLDEVKDAIHVFPVFSWYEPERTLFIDRMARWLAHEPLESGSSSSADK</sequence>
<keyword evidence="7" id="KW-1185">Reference proteome</keyword>
<comment type="catalytic activity">
    <reaction evidence="3">
        <text>a monoacylglycerol + H2O = glycerol + a fatty acid + H(+)</text>
        <dbReference type="Rhea" id="RHEA:15245"/>
        <dbReference type="ChEBI" id="CHEBI:15377"/>
        <dbReference type="ChEBI" id="CHEBI:15378"/>
        <dbReference type="ChEBI" id="CHEBI:17408"/>
        <dbReference type="ChEBI" id="CHEBI:17754"/>
        <dbReference type="ChEBI" id="CHEBI:28868"/>
    </reaction>
</comment>
<dbReference type="InterPro" id="IPR029058">
    <property type="entry name" value="AB_hydrolase_fold"/>
</dbReference>
<reference evidence="6" key="1">
    <citation type="submission" date="2023-02" db="EMBL/GenBank/DDBJ databases">
        <title>Mating type loci evolution in Malassezia.</title>
        <authorList>
            <person name="Coelho M.A."/>
        </authorList>
    </citation>
    <scope>NUCLEOTIDE SEQUENCE</scope>
    <source>
        <strain evidence="6">CBS 14136</strain>
    </source>
</reference>
<accession>A0AAF0F9I1</accession>
<dbReference type="InterPro" id="IPR013094">
    <property type="entry name" value="AB_hydrolase_3"/>
</dbReference>
<dbReference type="Pfam" id="PF07859">
    <property type="entry name" value="Abhydrolase_3"/>
    <property type="match status" value="1"/>
</dbReference>
<feature type="domain" description="Alpha/beta hydrolase fold-3" evidence="5">
    <location>
        <begin position="253"/>
        <end position="482"/>
    </location>
</feature>
<comment type="catalytic activity">
    <reaction evidence="2">
        <text>a diacylglycerol + H2O = a monoacylglycerol + a fatty acid + H(+)</text>
        <dbReference type="Rhea" id="RHEA:32731"/>
        <dbReference type="ChEBI" id="CHEBI:15377"/>
        <dbReference type="ChEBI" id="CHEBI:15378"/>
        <dbReference type="ChEBI" id="CHEBI:17408"/>
        <dbReference type="ChEBI" id="CHEBI:18035"/>
        <dbReference type="ChEBI" id="CHEBI:28868"/>
    </reaction>
</comment>
<gene>
    <name evidence="6" type="ORF">MPSI1_000862</name>
</gene>
<evidence type="ECO:0000259" key="5">
    <source>
        <dbReference type="Pfam" id="PF07859"/>
    </source>
</evidence>
<dbReference type="AlphaFoldDB" id="A0AAF0F9I1"/>
<name>A0AAF0F9I1_9BASI</name>
<dbReference type="PANTHER" id="PTHR48081:SF26">
    <property type="entry name" value="ALPHA_BETA HYDROLASE FOLD-3 DOMAIN-CONTAINING PROTEIN"/>
    <property type="match status" value="1"/>
</dbReference>
<protein>
    <recommendedName>
        <fullName evidence="5">Alpha/beta hydrolase fold-3 domain-containing protein</fullName>
    </recommendedName>
</protein>
<evidence type="ECO:0000256" key="3">
    <source>
        <dbReference type="ARBA" id="ARBA00048461"/>
    </source>
</evidence>